<evidence type="ECO:0000256" key="1">
    <source>
        <dbReference type="SAM" id="MobiDB-lite"/>
    </source>
</evidence>
<comment type="caution">
    <text evidence="2">The sequence shown here is derived from an EMBL/GenBank/DDBJ whole genome shotgun (WGS) entry which is preliminary data.</text>
</comment>
<keyword evidence="3" id="KW-1185">Reference proteome</keyword>
<evidence type="ECO:0000313" key="2">
    <source>
        <dbReference type="EMBL" id="MBC9785350.1"/>
    </source>
</evidence>
<dbReference type="RefSeq" id="WP_188040814.1">
    <property type="nucleotide sequence ID" value="NZ_JACVHF010000013.1"/>
</dbReference>
<protein>
    <submittedName>
        <fullName evidence="2">Uncharacterized protein</fullName>
    </submittedName>
</protein>
<dbReference type="EMBL" id="JACVHF010000013">
    <property type="protein sequence ID" value="MBC9785350.1"/>
    <property type="molecule type" value="Genomic_DNA"/>
</dbReference>
<sequence length="193" mass="22220">MTHRKDELSNLLMTFAVALQEISPEEYEQLIQGKGSWRFVSNRYHQCPREPNPMETILSDDPVDGSIEERENGFMDSSDSYRQETKEKPQRRKTKGESKSTTPKDSLMVNEELIQQSANLLLTYDNREEARSYIMNAKHLSKKADLEKLAGLLNIRIRKSEAKSNILDRIVEATAGLKANTMAIEMTNVRRRD</sequence>
<name>A0ABR7T5W3_HELCL</name>
<evidence type="ECO:0000313" key="3">
    <source>
        <dbReference type="Proteomes" id="UP000617402"/>
    </source>
</evidence>
<feature type="compositionally biased region" description="Basic and acidic residues" evidence="1">
    <location>
        <begin position="67"/>
        <end position="88"/>
    </location>
</feature>
<dbReference type="Proteomes" id="UP000617402">
    <property type="component" value="Unassembled WGS sequence"/>
</dbReference>
<feature type="region of interest" description="Disordered" evidence="1">
    <location>
        <begin position="48"/>
        <end position="106"/>
    </location>
</feature>
<reference evidence="2 3" key="1">
    <citation type="submission" date="2020-07" db="EMBL/GenBank/DDBJ databases">
        <title>Draft whole-genome sequence of Heliobacterium chlorum DSM 3682, type strain.</title>
        <authorList>
            <person name="Kyndt J.A."/>
            <person name="Meyer T.E."/>
            <person name="Imhoff J.F."/>
        </authorList>
    </citation>
    <scope>NUCLEOTIDE SEQUENCE [LARGE SCALE GENOMIC DNA]</scope>
    <source>
        <strain evidence="2 3">DSM 3682</strain>
    </source>
</reference>
<gene>
    <name evidence="2" type="ORF">H1S01_12605</name>
</gene>
<proteinExistence type="predicted"/>
<accession>A0ABR7T5W3</accession>
<organism evidence="2 3">
    <name type="scientific">Heliobacterium chlorum</name>
    <dbReference type="NCBI Taxonomy" id="2698"/>
    <lineage>
        <taxon>Bacteria</taxon>
        <taxon>Bacillati</taxon>
        <taxon>Bacillota</taxon>
        <taxon>Clostridia</taxon>
        <taxon>Eubacteriales</taxon>
        <taxon>Heliobacteriaceae</taxon>
        <taxon>Heliobacterium</taxon>
    </lineage>
</organism>